<evidence type="ECO:0000259" key="6">
    <source>
        <dbReference type="PROSITE" id="PS51387"/>
    </source>
</evidence>
<keyword evidence="5" id="KW-0732">Signal</keyword>
<dbReference type="STRING" id="1220924.W2SA72"/>
<comment type="similarity">
    <text evidence="1">Belongs to the oxygen-dependent FAD-linked oxidoreductase family.</text>
</comment>
<gene>
    <name evidence="7" type="ORF">HMPREF1541_09463</name>
</gene>
<dbReference type="InterPro" id="IPR016169">
    <property type="entry name" value="FAD-bd_PCMH_sub2"/>
</dbReference>
<evidence type="ECO:0000256" key="4">
    <source>
        <dbReference type="ARBA" id="ARBA00023002"/>
    </source>
</evidence>
<dbReference type="GO" id="GO:0071949">
    <property type="term" value="F:FAD binding"/>
    <property type="evidence" value="ECO:0007669"/>
    <property type="project" value="InterPro"/>
</dbReference>
<evidence type="ECO:0000313" key="8">
    <source>
        <dbReference type="Proteomes" id="UP000030752"/>
    </source>
</evidence>
<evidence type="ECO:0000256" key="1">
    <source>
        <dbReference type="ARBA" id="ARBA00005466"/>
    </source>
</evidence>
<dbReference type="PROSITE" id="PS51387">
    <property type="entry name" value="FAD_PCMH"/>
    <property type="match status" value="1"/>
</dbReference>
<accession>W2SA72</accession>
<evidence type="ECO:0000256" key="5">
    <source>
        <dbReference type="SAM" id="SignalP"/>
    </source>
</evidence>
<keyword evidence="8" id="KW-1185">Reference proteome</keyword>
<dbReference type="Proteomes" id="UP000030752">
    <property type="component" value="Unassembled WGS sequence"/>
</dbReference>
<dbReference type="HOGENOM" id="CLU_018354_1_2_1"/>
<dbReference type="Pfam" id="PF01565">
    <property type="entry name" value="FAD_binding_4"/>
    <property type="match status" value="1"/>
</dbReference>
<organism evidence="7 8">
    <name type="scientific">Cyphellophora europaea (strain CBS 101466)</name>
    <name type="common">Phialophora europaea</name>
    <dbReference type="NCBI Taxonomy" id="1220924"/>
    <lineage>
        <taxon>Eukaryota</taxon>
        <taxon>Fungi</taxon>
        <taxon>Dikarya</taxon>
        <taxon>Ascomycota</taxon>
        <taxon>Pezizomycotina</taxon>
        <taxon>Eurotiomycetes</taxon>
        <taxon>Chaetothyriomycetidae</taxon>
        <taxon>Chaetothyriales</taxon>
        <taxon>Cyphellophoraceae</taxon>
        <taxon>Cyphellophora</taxon>
    </lineage>
</organism>
<keyword evidence="2" id="KW-0285">Flavoprotein</keyword>
<dbReference type="GO" id="GO:0016491">
    <property type="term" value="F:oxidoreductase activity"/>
    <property type="evidence" value="ECO:0007669"/>
    <property type="project" value="UniProtKB-KW"/>
</dbReference>
<evidence type="ECO:0000256" key="3">
    <source>
        <dbReference type="ARBA" id="ARBA00022827"/>
    </source>
</evidence>
<proteinExistence type="inferred from homology"/>
<protein>
    <recommendedName>
        <fullName evidence="6">FAD-binding PCMH-type domain-containing protein</fullName>
    </recommendedName>
</protein>
<feature type="signal peptide" evidence="5">
    <location>
        <begin position="1"/>
        <end position="22"/>
    </location>
</feature>
<dbReference type="InterPro" id="IPR036318">
    <property type="entry name" value="FAD-bd_PCMH-like_sf"/>
</dbReference>
<feature type="chain" id="PRO_5004825085" description="FAD-binding PCMH-type domain-containing protein" evidence="5">
    <location>
        <begin position="23"/>
        <end position="548"/>
    </location>
</feature>
<evidence type="ECO:0000256" key="2">
    <source>
        <dbReference type="ARBA" id="ARBA00022630"/>
    </source>
</evidence>
<name>W2SA72_CYPE1</name>
<dbReference type="Gene3D" id="3.30.43.10">
    <property type="entry name" value="Uridine Diphospho-n-acetylenolpyruvylglucosamine Reductase, domain 2"/>
    <property type="match status" value="1"/>
</dbReference>
<dbReference type="InterPro" id="IPR050416">
    <property type="entry name" value="FAD-linked_Oxidoreductase"/>
</dbReference>
<reference evidence="7 8" key="1">
    <citation type="submission" date="2013-03" db="EMBL/GenBank/DDBJ databases">
        <title>The Genome Sequence of Phialophora europaea CBS 101466.</title>
        <authorList>
            <consortium name="The Broad Institute Genomics Platform"/>
            <person name="Cuomo C."/>
            <person name="de Hoog S."/>
            <person name="Gorbushina A."/>
            <person name="Walker B."/>
            <person name="Young S.K."/>
            <person name="Zeng Q."/>
            <person name="Gargeya S."/>
            <person name="Fitzgerald M."/>
            <person name="Haas B."/>
            <person name="Abouelleil A."/>
            <person name="Allen A.W."/>
            <person name="Alvarado L."/>
            <person name="Arachchi H.M."/>
            <person name="Berlin A.M."/>
            <person name="Chapman S.B."/>
            <person name="Gainer-Dewar J."/>
            <person name="Goldberg J."/>
            <person name="Griggs A."/>
            <person name="Gujja S."/>
            <person name="Hansen M."/>
            <person name="Howarth C."/>
            <person name="Imamovic A."/>
            <person name="Ireland A."/>
            <person name="Larimer J."/>
            <person name="McCowan C."/>
            <person name="Murphy C."/>
            <person name="Pearson M."/>
            <person name="Poon T.W."/>
            <person name="Priest M."/>
            <person name="Roberts A."/>
            <person name="Saif S."/>
            <person name="Shea T."/>
            <person name="Sisk P."/>
            <person name="Sykes S."/>
            <person name="Wortman J."/>
            <person name="Nusbaum C."/>
            <person name="Birren B."/>
        </authorList>
    </citation>
    <scope>NUCLEOTIDE SEQUENCE [LARGE SCALE GENOMIC DNA]</scope>
    <source>
        <strain evidence="7 8">CBS 101466</strain>
    </source>
</reference>
<keyword evidence="4" id="KW-0560">Oxidoreductase</keyword>
<keyword evidence="3" id="KW-0274">FAD</keyword>
<dbReference type="OrthoDB" id="4154786at2759"/>
<dbReference type="InParanoid" id="W2SA72"/>
<dbReference type="Gene3D" id="3.30.465.10">
    <property type="match status" value="1"/>
</dbReference>
<dbReference type="AlphaFoldDB" id="W2SA72"/>
<dbReference type="EMBL" id="KB822712">
    <property type="protein sequence ID" value="ETN45631.1"/>
    <property type="molecule type" value="Genomic_DNA"/>
</dbReference>
<dbReference type="RefSeq" id="XP_008712359.1">
    <property type="nucleotide sequence ID" value="XM_008714137.1"/>
</dbReference>
<dbReference type="eggNOG" id="KOG1231">
    <property type="taxonomic scope" value="Eukaryota"/>
</dbReference>
<dbReference type="VEuPathDB" id="FungiDB:HMPREF1541_09463"/>
<feature type="domain" description="FAD-binding PCMH-type" evidence="6">
    <location>
        <begin position="90"/>
        <end position="261"/>
    </location>
</feature>
<dbReference type="SUPFAM" id="SSF56176">
    <property type="entry name" value="FAD-binding/transporter-associated domain-like"/>
    <property type="match status" value="1"/>
</dbReference>
<dbReference type="GeneID" id="19976802"/>
<evidence type="ECO:0000313" key="7">
    <source>
        <dbReference type="EMBL" id="ETN45631.1"/>
    </source>
</evidence>
<dbReference type="Gene3D" id="3.40.462.20">
    <property type="match status" value="1"/>
</dbReference>
<sequence>MYLEIPSSILFVSLALFSPTWARYSKAPIPPDETVEHAKLLLASDGSSACEVTASLAPVARQCAKLALDSSIPTFFAPDESRELYAQQQGELVSACRVEPGGAADVSHILQAVKEAECHFAVRSGGHSVWTGASSTDGGITVSLSRINHVEVSDDRRTVRLGSGGLWASVYKTLEDEGLYVVGGRSATVGVGGLLLGGGMSYISKRYGFGMDTIIAFEMVLPDGSIARIDESTPELYWAMKGGGLSNFGIVTSFEVEAIEPLSKAFWFSFSSHAWDQVPAVVEETHSHLTEQETVDLDAVSLQLYIYNQEAGMPLTVIMQIHGNHTDADTVPPAFQSTTRIPTLAPSQPQMMTYYETLKMGEELGPPNGLRSQHSVTTFRPSKEAAMEIAVIVHDMFEKVKHIEGLYVNVAIQPIYRNILMLMAKRGGNSLGLEPDEGPMHLLSIAGIWERSADDDFMLSTVQSSMEAVEAVTKKHGVFHPYKYVNYAGRFQAGDVWMGFGKERLKELKRLQREYDPEQIFVEGGLNDGYFKLNRREVEAKDTPKDEL</sequence>
<dbReference type="InterPro" id="IPR016167">
    <property type="entry name" value="FAD-bd_PCMH_sub1"/>
</dbReference>
<dbReference type="PANTHER" id="PTHR42973">
    <property type="entry name" value="BINDING OXIDOREDUCTASE, PUTATIVE (AFU_ORTHOLOGUE AFUA_1G17690)-RELATED"/>
    <property type="match status" value="1"/>
</dbReference>
<dbReference type="PANTHER" id="PTHR42973:SF13">
    <property type="entry name" value="FAD-BINDING PCMH-TYPE DOMAIN-CONTAINING PROTEIN"/>
    <property type="match status" value="1"/>
</dbReference>
<dbReference type="InterPro" id="IPR016166">
    <property type="entry name" value="FAD-bd_PCMH"/>
</dbReference>
<dbReference type="InterPro" id="IPR006094">
    <property type="entry name" value="Oxid_FAD_bind_N"/>
</dbReference>